<name>A0ABY9VZJ1_9ACTN</name>
<dbReference type="InterPro" id="IPR005509">
    <property type="entry name" value="AfsA_hotdog_dom"/>
</dbReference>
<evidence type="ECO:0000313" key="3">
    <source>
        <dbReference type="Proteomes" id="UP001303236"/>
    </source>
</evidence>
<dbReference type="Proteomes" id="UP001303236">
    <property type="component" value="Chromosome"/>
</dbReference>
<keyword evidence="3" id="KW-1185">Reference proteome</keyword>
<dbReference type="InterPro" id="IPR047757">
    <property type="entry name" value="AfsA-like"/>
</dbReference>
<gene>
    <name evidence="2" type="ORF">RI138_22240</name>
</gene>
<reference evidence="2 3" key="1">
    <citation type="submission" date="2023-09" db="EMBL/GenBank/DDBJ databases">
        <title>Genome completion map analysis of the actinomycetes C11-1.</title>
        <authorList>
            <person name="Qin P."/>
            <person name="Guan P."/>
        </authorList>
    </citation>
    <scope>NUCLEOTIDE SEQUENCE [LARGE SCALE GENOMIC DNA]</scope>
    <source>
        <strain evidence="2 3">C11-1</strain>
    </source>
</reference>
<organism evidence="2 3">
    <name type="scientific">Streptomyces durocortorensis</name>
    <dbReference type="NCBI Taxonomy" id="2811104"/>
    <lineage>
        <taxon>Bacteria</taxon>
        <taxon>Bacillati</taxon>
        <taxon>Actinomycetota</taxon>
        <taxon>Actinomycetes</taxon>
        <taxon>Kitasatosporales</taxon>
        <taxon>Streptomycetaceae</taxon>
        <taxon>Streptomyces</taxon>
    </lineage>
</organism>
<evidence type="ECO:0000313" key="2">
    <source>
        <dbReference type="EMBL" id="WNF29322.1"/>
    </source>
</evidence>
<accession>A0ABY9VZJ1</accession>
<dbReference type="EMBL" id="CP134500">
    <property type="protein sequence ID" value="WNF29322.1"/>
    <property type="molecule type" value="Genomic_DNA"/>
</dbReference>
<sequence>MPSTATVTLAPPVAFVAGELVHKARPGSVLLTGLRPDGSDGFVVSAHWPEVHEYYAARGAALDLLLLTETVRQSFPLLCHSAYDVPLGHHLLWDDFGYELTPAALAPGDRSGPVELHVTCLESTRRGSRAAALTLLISVVRGGRPLAECTTRLTVQSPAVYRRLRAGRGTPEAVTALPAAPIAPIAPSVLGRTRLRDVVLSPAVGLGRWRLRVDTTHPLFFDHPLDHAPGLLLLEAARQAALMLPSDHPQSVTGMETSFHRYVELDAPCRIEARPLDPAPEGHRRTVVSLWQDGVECFTATVRLARKAGPGPAALVRAGGDVIPFPR</sequence>
<evidence type="ECO:0000259" key="1">
    <source>
        <dbReference type="Pfam" id="PF03756"/>
    </source>
</evidence>
<proteinExistence type="predicted"/>
<protein>
    <submittedName>
        <fullName evidence="2">ScbA/BarX family gamma-butyrolactone biosynthesis protein</fullName>
    </submittedName>
</protein>
<feature type="domain" description="A-factor biosynthesis hotdog" evidence="1">
    <location>
        <begin position="20"/>
        <end position="154"/>
    </location>
</feature>
<feature type="domain" description="A-factor biosynthesis hotdog" evidence="1">
    <location>
        <begin position="191"/>
        <end position="303"/>
    </location>
</feature>
<dbReference type="NCBIfam" id="NF041195">
    <property type="entry name" value="ScbA_BarX_GamBu"/>
    <property type="match status" value="1"/>
</dbReference>
<dbReference type="Pfam" id="PF03756">
    <property type="entry name" value="AfsA"/>
    <property type="match status" value="2"/>
</dbReference>